<dbReference type="PROSITE" id="PS51186">
    <property type="entry name" value="GNAT"/>
    <property type="match status" value="1"/>
</dbReference>
<dbReference type="Proteomes" id="UP001152130">
    <property type="component" value="Unassembled WGS sequence"/>
</dbReference>
<evidence type="ECO:0000313" key="5">
    <source>
        <dbReference type="Proteomes" id="UP001152130"/>
    </source>
</evidence>
<keyword evidence="5" id="KW-1185">Reference proteome</keyword>
<feature type="region of interest" description="Disordered" evidence="2">
    <location>
        <begin position="182"/>
        <end position="201"/>
    </location>
</feature>
<proteinExistence type="predicted"/>
<dbReference type="PANTHER" id="PTHR13947">
    <property type="entry name" value="GNAT FAMILY N-ACETYLTRANSFERASE"/>
    <property type="match status" value="1"/>
</dbReference>
<dbReference type="EMBL" id="JAPDHF010000021">
    <property type="protein sequence ID" value="KAJ4005581.1"/>
    <property type="molecule type" value="Genomic_DNA"/>
</dbReference>
<sequence>MVAPGSSVTIEAGYRPGLLARCLEMHIAYYHPINSWGLAFEASVGAAWADLISRLNTNPRNQVFAAVQSTMPDDNPAAFTQKIVGTVLVDAESMKQPGMAQIRGFIVDERARGLGVGKRLLAAAMEFVEEMGFEKVSLYTARTQETSLFLYDRAGFVVVDDTEKDLWGWKMNELTLQWTRPGAPTLNDDSCRNKEEKAAET</sequence>
<keyword evidence="1" id="KW-0808">Transferase</keyword>
<comment type="caution">
    <text evidence="4">The sequence shown here is derived from an EMBL/GenBank/DDBJ whole genome shotgun (WGS) entry which is preliminary data.</text>
</comment>
<feature type="compositionally biased region" description="Basic and acidic residues" evidence="2">
    <location>
        <begin position="189"/>
        <end position="201"/>
    </location>
</feature>
<name>A0A9W8PFZ2_9HYPO</name>
<dbReference type="PANTHER" id="PTHR13947:SF37">
    <property type="entry name" value="LD18367P"/>
    <property type="match status" value="1"/>
</dbReference>
<dbReference type="SUPFAM" id="SSF55729">
    <property type="entry name" value="Acyl-CoA N-acyltransferases (Nat)"/>
    <property type="match status" value="1"/>
</dbReference>
<protein>
    <recommendedName>
        <fullName evidence="3">N-acetyltransferase domain-containing protein</fullName>
    </recommendedName>
</protein>
<evidence type="ECO:0000313" key="4">
    <source>
        <dbReference type="EMBL" id="KAJ4005581.1"/>
    </source>
</evidence>
<reference evidence="4" key="1">
    <citation type="submission" date="2022-10" db="EMBL/GenBank/DDBJ databases">
        <title>Fusarium specimens isolated from Avocado Roots.</title>
        <authorList>
            <person name="Stajich J."/>
            <person name="Roper C."/>
            <person name="Heimlech-Rivalta G."/>
        </authorList>
    </citation>
    <scope>NUCLEOTIDE SEQUENCE</scope>
    <source>
        <strain evidence="4">CF00143</strain>
    </source>
</reference>
<organism evidence="4 5">
    <name type="scientific">Fusarium irregulare</name>
    <dbReference type="NCBI Taxonomy" id="2494466"/>
    <lineage>
        <taxon>Eukaryota</taxon>
        <taxon>Fungi</taxon>
        <taxon>Dikarya</taxon>
        <taxon>Ascomycota</taxon>
        <taxon>Pezizomycotina</taxon>
        <taxon>Sordariomycetes</taxon>
        <taxon>Hypocreomycetidae</taxon>
        <taxon>Hypocreales</taxon>
        <taxon>Nectriaceae</taxon>
        <taxon>Fusarium</taxon>
        <taxon>Fusarium incarnatum-equiseti species complex</taxon>
    </lineage>
</organism>
<dbReference type="Gene3D" id="3.40.630.30">
    <property type="match status" value="1"/>
</dbReference>
<dbReference type="InterPro" id="IPR000182">
    <property type="entry name" value="GNAT_dom"/>
</dbReference>
<evidence type="ECO:0000256" key="2">
    <source>
        <dbReference type="SAM" id="MobiDB-lite"/>
    </source>
</evidence>
<dbReference type="GO" id="GO:0008080">
    <property type="term" value="F:N-acetyltransferase activity"/>
    <property type="evidence" value="ECO:0007669"/>
    <property type="project" value="InterPro"/>
</dbReference>
<feature type="domain" description="N-acetyltransferase" evidence="3">
    <location>
        <begin position="82"/>
        <end position="181"/>
    </location>
</feature>
<evidence type="ECO:0000259" key="3">
    <source>
        <dbReference type="PROSITE" id="PS51186"/>
    </source>
</evidence>
<dbReference type="InterPro" id="IPR050769">
    <property type="entry name" value="NAT_camello-type"/>
</dbReference>
<evidence type="ECO:0000256" key="1">
    <source>
        <dbReference type="ARBA" id="ARBA00022679"/>
    </source>
</evidence>
<dbReference type="OrthoDB" id="41532at2759"/>
<dbReference type="InterPro" id="IPR016181">
    <property type="entry name" value="Acyl_CoA_acyltransferase"/>
</dbReference>
<dbReference type="Pfam" id="PF00583">
    <property type="entry name" value="Acetyltransf_1"/>
    <property type="match status" value="1"/>
</dbReference>
<dbReference type="CDD" id="cd04301">
    <property type="entry name" value="NAT_SF"/>
    <property type="match status" value="1"/>
</dbReference>
<accession>A0A9W8PFZ2</accession>
<dbReference type="AlphaFoldDB" id="A0A9W8PFZ2"/>
<gene>
    <name evidence="4" type="ORF">NW766_011131</name>
</gene>